<dbReference type="Proteomes" id="UP001297600">
    <property type="component" value="Unassembled WGS sequence"/>
</dbReference>
<comment type="caution">
    <text evidence="2">The sequence shown here is derived from an EMBL/GenBank/DDBJ whole genome shotgun (WGS) entry which is preliminary data.</text>
</comment>
<protein>
    <submittedName>
        <fullName evidence="2">Helix-turn-helix domain-containing protein</fullName>
    </submittedName>
</protein>
<sequence length="71" mass="7742">METCTPAEAIKELTKRGLTQKRIAALTGVNQSTLSRIATGEISDPKYSAAVRILNLLILTGQTEQNKRAEK</sequence>
<evidence type="ECO:0000313" key="3">
    <source>
        <dbReference type="Proteomes" id="UP001297600"/>
    </source>
</evidence>
<evidence type="ECO:0000259" key="1">
    <source>
        <dbReference type="PROSITE" id="PS50943"/>
    </source>
</evidence>
<feature type="domain" description="HTH cro/C1-type" evidence="1">
    <location>
        <begin position="15"/>
        <end position="57"/>
    </location>
</feature>
<dbReference type="InterPro" id="IPR001387">
    <property type="entry name" value="Cro/C1-type_HTH"/>
</dbReference>
<gene>
    <name evidence="2" type="ORF">MAF45_09590</name>
</gene>
<keyword evidence="3" id="KW-1185">Reference proteome</keyword>
<dbReference type="Gene3D" id="1.10.260.40">
    <property type="entry name" value="lambda repressor-like DNA-binding domains"/>
    <property type="match status" value="1"/>
</dbReference>
<dbReference type="InterPro" id="IPR010982">
    <property type="entry name" value="Lambda_DNA-bd_dom_sf"/>
</dbReference>
<dbReference type="CDD" id="cd00093">
    <property type="entry name" value="HTH_XRE"/>
    <property type="match status" value="1"/>
</dbReference>
<evidence type="ECO:0000313" key="2">
    <source>
        <dbReference type="EMBL" id="MCG5031690.1"/>
    </source>
</evidence>
<proteinExistence type="predicted"/>
<dbReference type="SUPFAM" id="SSF47413">
    <property type="entry name" value="lambda repressor-like DNA-binding domains"/>
    <property type="match status" value="1"/>
</dbReference>
<organism evidence="2 3">
    <name type="scientific">Mesosutterella porci</name>
    <dbReference type="NCBI Taxonomy" id="2915351"/>
    <lineage>
        <taxon>Bacteria</taxon>
        <taxon>Pseudomonadati</taxon>
        <taxon>Pseudomonadota</taxon>
        <taxon>Betaproteobacteria</taxon>
        <taxon>Burkholderiales</taxon>
        <taxon>Sutterellaceae</taxon>
        <taxon>Mesosutterella</taxon>
    </lineage>
</organism>
<dbReference type="Pfam" id="PF01381">
    <property type="entry name" value="HTH_3"/>
    <property type="match status" value="1"/>
</dbReference>
<reference evidence="2 3" key="1">
    <citation type="submission" date="2022-02" db="EMBL/GenBank/DDBJ databases">
        <title>Mesosutterella porci, a novel member of the family Sutterellaceae from pig feces.</title>
        <authorList>
            <person name="Wylensek D."/>
            <person name="Clavel T."/>
        </authorList>
    </citation>
    <scope>NUCLEOTIDE SEQUENCE [LARGE SCALE GENOMIC DNA]</scope>
    <source>
        <strain evidence="3">oilRF-744-wt-GAM-9</strain>
    </source>
</reference>
<dbReference type="EMBL" id="JAKNCT010000012">
    <property type="protein sequence ID" value="MCG5031690.1"/>
    <property type="molecule type" value="Genomic_DNA"/>
</dbReference>
<dbReference type="PROSITE" id="PS50943">
    <property type="entry name" value="HTH_CROC1"/>
    <property type="match status" value="1"/>
</dbReference>
<name>A0ABS9MSV4_9BURK</name>
<dbReference type="RefSeq" id="WP_237980067.1">
    <property type="nucleotide sequence ID" value="NZ_JAKNCT010000012.1"/>
</dbReference>
<accession>A0ABS9MSV4</accession>